<dbReference type="InterPro" id="IPR036047">
    <property type="entry name" value="F-box-like_dom_sf"/>
</dbReference>
<evidence type="ECO:0000313" key="3">
    <source>
        <dbReference type="Proteomes" id="UP000766486"/>
    </source>
</evidence>
<keyword evidence="3" id="KW-1185">Reference proteome</keyword>
<reference evidence="2 3" key="1">
    <citation type="submission" date="2019-06" db="EMBL/GenBank/DDBJ databases">
        <authorList>
            <person name="Broberg M."/>
        </authorList>
    </citation>
    <scope>NUCLEOTIDE SEQUENCE [LARGE SCALE GENOMIC DNA]</scope>
</reference>
<evidence type="ECO:0008006" key="4">
    <source>
        <dbReference type="Google" id="ProtNLM"/>
    </source>
</evidence>
<dbReference type="EMBL" id="CABFNS010000367">
    <property type="protein sequence ID" value="VUC21275.1"/>
    <property type="molecule type" value="Genomic_DNA"/>
</dbReference>
<sequence>MTGHGEAGGPSLVDLPPEVLSEIFSFFVGTPSIQAVLKTCRTLYDVALPLSVSIFRNTASPPGRGYICSPSRNAQFLRYILISKPSLPQHVKTVVLGNYSTLSRDRTSAISADSELAVCRQKMDSILDCISDEDLREWFAKWIADLEKGSNDAQISLILLVCPNIKTLLFEESLEKFGEPRHFTRLLKVLAHLFWVYARALNEGSGPKIPLSNLQDVFHEASNNAHHRTAWYIRWPMLFALPRLRFYECHLPRGDTRTGAKLRDLQPRSSLVEEITLRFSRMHPSMLFELLNSCKALRKFEYITREAIVRPEDVAPPNLLESILLHSESLTELYINTEGDWDRGWRGVLNDPMSTGKGLGIGLCNMVALRKLTVDMRCLTGMLAAGLEEDSSTDTALELESSPRLIDCLPENLEYLKIHSCGAAIHDQASELLRAVEQGRFMHLTQINFLFALDLFERPSPLYCTAPNVRLCVGPQTPDRGVQTIRPEGEPEGDDMKLRGLGRHSRLSS</sequence>
<feature type="region of interest" description="Disordered" evidence="1">
    <location>
        <begin position="476"/>
        <end position="509"/>
    </location>
</feature>
<dbReference type="Proteomes" id="UP000766486">
    <property type="component" value="Unassembled WGS sequence"/>
</dbReference>
<protein>
    <recommendedName>
        <fullName evidence="4">F-box domain-containing protein</fullName>
    </recommendedName>
</protein>
<evidence type="ECO:0000256" key="1">
    <source>
        <dbReference type="SAM" id="MobiDB-lite"/>
    </source>
</evidence>
<gene>
    <name evidence="2" type="ORF">CLO192961_LOCUS48531</name>
</gene>
<proteinExistence type="predicted"/>
<dbReference type="SUPFAM" id="SSF81383">
    <property type="entry name" value="F-box domain"/>
    <property type="match status" value="1"/>
</dbReference>
<feature type="compositionally biased region" description="Basic residues" evidence="1">
    <location>
        <begin position="500"/>
        <end position="509"/>
    </location>
</feature>
<organism evidence="2 3">
    <name type="scientific">Bionectria ochroleuca</name>
    <name type="common">Gliocladium roseum</name>
    <dbReference type="NCBI Taxonomy" id="29856"/>
    <lineage>
        <taxon>Eukaryota</taxon>
        <taxon>Fungi</taxon>
        <taxon>Dikarya</taxon>
        <taxon>Ascomycota</taxon>
        <taxon>Pezizomycotina</taxon>
        <taxon>Sordariomycetes</taxon>
        <taxon>Hypocreomycetidae</taxon>
        <taxon>Hypocreales</taxon>
        <taxon>Bionectriaceae</taxon>
        <taxon>Clonostachys</taxon>
    </lineage>
</organism>
<comment type="caution">
    <text evidence="2">The sequence shown here is derived from an EMBL/GenBank/DDBJ whole genome shotgun (WGS) entry which is preliminary data.</text>
</comment>
<accession>A0ABY6TT72</accession>
<name>A0ABY6TT72_BIOOC</name>
<evidence type="ECO:0000313" key="2">
    <source>
        <dbReference type="EMBL" id="VUC21275.1"/>
    </source>
</evidence>